<feature type="region of interest" description="Disordered" evidence="1">
    <location>
        <begin position="258"/>
        <end position="376"/>
    </location>
</feature>
<protein>
    <submittedName>
        <fullName evidence="2">Uncharacterized protein</fullName>
    </submittedName>
</protein>
<feature type="compositionally biased region" description="Low complexity" evidence="1">
    <location>
        <begin position="345"/>
        <end position="369"/>
    </location>
</feature>
<dbReference type="AlphaFoldDB" id="A0A1Y2D9N6"/>
<comment type="caution">
    <text evidence="2">The sequence shown here is derived from an EMBL/GenBank/DDBJ whole genome shotgun (WGS) entry which is preliminary data.</text>
</comment>
<organism evidence="2 3">
    <name type="scientific">Leucosporidium creatinivorum</name>
    <dbReference type="NCBI Taxonomy" id="106004"/>
    <lineage>
        <taxon>Eukaryota</taxon>
        <taxon>Fungi</taxon>
        <taxon>Dikarya</taxon>
        <taxon>Basidiomycota</taxon>
        <taxon>Pucciniomycotina</taxon>
        <taxon>Microbotryomycetes</taxon>
        <taxon>Leucosporidiales</taxon>
        <taxon>Leucosporidium</taxon>
    </lineage>
</organism>
<feature type="region of interest" description="Disordered" evidence="1">
    <location>
        <begin position="494"/>
        <end position="528"/>
    </location>
</feature>
<evidence type="ECO:0000313" key="2">
    <source>
        <dbReference type="EMBL" id="ORY55962.1"/>
    </source>
</evidence>
<dbReference type="Proteomes" id="UP000193467">
    <property type="component" value="Unassembled WGS sequence"/>
</dbReference>
<dbReference type="OrthoDB" id="2530177at2759"/>
<evidence type="ECO:0000313" key="3">
    <source>
        <dbReference type="Proteomes" id="UP000193467"/>
    </source>
</evidence>
<dbReference type="STRING" id="106004.A0A1Y2D9N6"/>
<keyword evidence="3" id="KW-1185">Reference proteome</keyword>
<feature type="compositionally biased region" description="Low complexity" evidence="1">
    <location>
        <begin position="277"/>
        <end position="297"/>
    </location>
</feature>
<evidence type="ECO:0000256" key="1">
    <source>
        <dbReference type="SAM" id="MobiDB-lite"/>
    </source>
</evidence>
<feature type="region of interest" description="Disordered" evidence="1">
    <location>
        <begin position="709"/>
        <end position="734"/>
    </location>
</feature>
<feature type="region of interest" description="Disordered" evidence="1">
    <location>
        <begin position="1"/>
        <end position="67"/>
    </location>
</feature>
<proteinExistence type="predicted"/>
<sequence>MGDPHHRPSPYRPSSPRGGLTSWPASSSSASSVPPQVYQAGPAMGEHDMDPYLQQHQYQQQVEHQHAHFYRQPAPSSLQASASHGSAFNSPVPSLSTTSDWGTALVDPSSLQGPPHYDAYPGPSSAWDAQRGGLATVGSGANVSPTTNWEHLTVGHALAGLTASSSVPPIAAYEQPGARADQQSRFSNPWNHDQAPNGQHAMPSPSFNPPPSSYYDPSASSTYVIPNGVPLPLPLSGEVPYSHSGSYSEVLPNTYQTYSPDPYSSSNHSRVPSITNASPASHPAASTSISPSALSKPAPTNYSPRQPPPQQQHSRKGPPPPLHDPLPAYSSSHTFSYPETYPPRSLSGSSASTVTASPASPPSTAGSHSNTSQPPHAAVVAANNRIRLASMSAASGSASGSSTPRKPVAKKPSNSTRHALELAFGCRFCGVPIAKLTLRGGGTPTSGRHEGTYYCPSCVPLPAPPPPQNPHLNAEEEEASYADTLSAAVDRLEGISVEDSDPRPPPANRYSGGGQSLSGSTSKKRTKSDEESLQCDVCKREIATGALRLVGGHEGEKFECTVEVLCTHCEGRYLRCSDCGGGGGTRGVGRWRAKELFPEGRRTCQLSHVRMGTLNDMTYDVWPITSIPASQTATLIKLCRELYFSTLLSTLAVPDMMESHGAIARSYEEVMKQATDSWTVFEPLITEDIEAARSTRRYIALRWTSPASRKSKYKGKKEDGDSPPPPASNMNQPPTLIREGKVLAGYILGECDLLLGSLHVALTMPTGSGESYDAASRLMQSMFRHVQNDIASINFARQQQSLPPMPLLKQAWSLHMIKKDSRIMSRIETRRGFLPVDDYLAKYPDSSRTDFAPARPVFFPPELLKGWHVYVKRVTEDDEWLASGHRKGSGSGRLEM</sequence>
<accession>A0A1Y2D9N6</accession>
<dbReference type="InParanoid" id="A0A1Y2D9N6"/>
<name>A0A1Y2D9N6_9BASI</name>
<feature type="compositionally biased region" description="Polar residues" evidence="1">
    <location>
        <begin position="258"/>
        <end position="276"/>
    </location>
</feature>
<feature type="region of interest" description="Disordered" evidence="1">
    <location>
        <begin position="391"/>
        <end position="414"/>
    </location>
</feature>
<feature type="region of interest" description="Disordered" evidence="1">
    <location>
        <begin position="174"/>
        <end position="214"/>
    </location>
</feature>
<feature type="compositionally biased region" description="Low complexity" evidence="1">
    <location>
        <begin position="391"/>
        <end position="402"/>
    </location>
</feature>
<gene>
    <name evidence="2" type="ORF">BCR35DRAFT_309938</name>
</gene>
<feature type="compositionally biased region" description="Polar residues" evidence="1">
    <location>
        <begin position="181"/>
        <end position="197"/>
    </location>
</feature>
<reference evidence="2 3" key="1">
    <citation type="submission" date="2016-07" db="EMBL/GenBank/DDBJ databases">
        <title>Pervasive Adenine N6-methylation of Active Genes in Fungi.</title>
        <authorList>
            <consortium name="DOE Joint Genome Institute"/>
            <person name="Mondo S.J."/>
            <person name="Dannebaum R.O."/>
            <person name="Kuo R.C."/>
            <person name="Labutti K."/>
            <person name="Haridas S."/>
            <person name="Kuo A."/>
            <person name="Salamov A."/>
            <person name="Ahrendt S.R."/>
            <person name="Lipzen A."/>
            <person name="Sullivan W."/>
            <person name="Andreopoulos W.B."/>
            <person name="Clum A."/>
            <person name="Lindquist E."/>
            <person name="Daum C."/>
            <person name="Ramamoorthy G.K."/>
            <person name="Gryganskyi A."/>
            <person name="Culley D."/>
            <person name="Magnuson J.K."/>
            <person name="James T.Y."/>
            <person name="O'Malley M.A."/>
            <person name="Stajich J.E."/>
            <person name="Spatafora J.W."/>
            <person name="Visel A."/>
            <person name="Grigoriev I.V."/>
        </authorList>
    </citation>
    <scope>NUCLEOTIDE SEQUENCE [LARGE SCALE GENOMIC DNA]</scope>
    <source>
        <strain evidence="2 3">62-1032</strain>
    </source>
</reference>
<dbReference type="EMBL" id="MCGR01000088">
    <property type="protein sequence ID" value="ORY55962.1"/>
    <property type="molecule type" value="Genomic_DNA"/>
</dbReference>